<evidence type="ECO:0000313" key="3">
    <source>
        <dbReference type="Proteomes" id="UP000005459"/>
    </source>
</evidence>
<keyword evidence="1" id="KW-0732">Signal</keyword>
<evidence type="ECO:0000256" key="1">
    <source>
        <dbReference type="SAM" id="SignalP"/>
    </source>
</evidence>
<reference evidence="2 3" key="1">
    <citation type="submission" date="2011-06" db="EMBL/GenBank/DDBJ databases">
        <title>The draft genome of Thiocapsa marina 5811.</title>
        <authorList>
            <consortium name="US DOE Joint Genome Institute (JGI-PGF)"/>
            <person name="Lucas S."/>
            <person name="Han J."/>
            <person name="Cheng J.-F."/>
            <person name="Goodwin L."/>
            <person name="Pitluck S."/>
            <person name="Peters L."/>
            <person name="Land M.L."/>
            <person name="Hauser L."/>
            <person name="Vogl K."/>
            <person name="Liu Z."/>
            <person name="Imhoff J."/>
            <person name="Thiel V."/>
            <person name="Frigaard N.-U."/>
            <person name="Bryant D."/>
            <person name="Woyke T.J."/>
        </authorList>
    </citation>
    <scope>NUCLEOTIDE SEQUENCE [LARGE SCALE GENOMIC DNA]</scope>
    <source>
        <strain evidence="2 3">5811</strain>
    </source>
</reference>
<organism evidence="2 3">
    <name type="scientific">Thiocapsa marina 5811</name>
    <dbReference type="NCBI Taxonomy" id="768671"/>
    <lineage>
        <taxon>Bacteria</taxon>
        <taxon>Pseudomonadati</taxon>
        <taxon>Pseudomonadota</taxon>
        <taxon>Gammaproteobacteria</taxon>
        <taxon>Chromatiales</taxon>
        <taxon>Chromatiaceae</taxon>
        <taxon>Thiocapsa</taxon>
    </lineage>
</organism>
<proteinExistence type="predicted"/>
<evidence type="ECO:0000313" key="2">
    <source>
        <dbReference type="EMBL" id="EGV19931.1"/>
    </source>
</evidence>
<name>F9U6Q5_9GAMM</name>
<feature type="chain" id="PRO_5003387579" description="Lipoprotein" evidence="1">
    <location>
        <begin position="44"/>
        <end position="128"/>
    </location>
</feature>
<dbReference type="EMBL" id="AFWV01000002">
    <property type="protein sequence ID" value="EGV19931.1"/>
    <property type="molecule type" value="Genomic_DNA"/>
</dbReference>
<accession>F9U6Q5</accession>
<dbReference type="Proteomes" id="UP000005459">
    <property type="component" value="Unassembled WGS sequence"/>
</dbReference>
<keyword evidence="3" id="KW-1185">Reference proteome</keyword>
<dbReference type="AlphaFoldDB" id="F9U6Q5"/>
<sequence>MLQPQLRIVAQVMRVTPMTRKLPRLLFALVAAGPTIATSPAAASDLSTLIGQLGVGCKNRVIEQFDVPSSDITVRLGATLQADLDSGVMSAKELKEYGASFDWSVAGKDAGGYCNVDGKGKVTEFKQW</sequence>
<protein>
    <recommendedName>
        <fullName evidence="4">Lipoprotein</fullName>
    </recommendedName>
</protein>
<gene>
    <name evidence="2" type="ORF">ThimaDRAFT_0607</name>
</gene>
<feature type="signal peptide" evidence="1">
    <location>
        <begin position="1"/>
        <end position="43"/>
    </location>
</feature>
<evidence type="ECO:0008006" key="4">
    <source>
        <dbReference type="Google" id="ProtNLM"/>
    </source>
</evidence>